<comment type="caution">
    <text evidence="1">The sequence shown here is derived from an EMBL/GenBank/DDBJ whole genome shotgun (WGS) entry which is preliminary data.</text>
</comment>
<dbReference type="EMBL" id="JAULSR010000003">
    <property type="protein sequence ID" value="KAK0624567.1"/>
    <property type="molecule type" value="Genomic_DNA"/>
</dbReference>
<gene>
    <name evidence="1" type="ORF">B0T17DRAFT_530465</name>
</gene>
<proteinExistence type="predicted"/>
<evidence type="ECO:0000313" key="2">
    <source>
        <dbReference type="Proteomes" id="UP001174934"/>
    </source>
</evidence>
<dbReference type="AlphaFoldDB" id="A0AA39X063"/>
<organism evidence="1 2">
    <name type="scientific">Bombardia bombarda</name>
    <dbReference type="NCBI Taxonomy" id="252184"/>
    <lineage>
        <taxon>Eukaryota</taxon>
        <taxon>Fungi</taxon>
        <taxon>Dikarya</taxon>
        <taxon>Ascomycota</taxon>
        <taxon>Pezizomycotina</taxon>
        <taxon>Sordariomycetes</taxon>
        <taxon>Sordariomycetidae</taxon>
        <taxon>Sordariales</taxon>
        <taxon>Lasiosphaeriaceae</taxon>
        <taxon>Bombardia</taxon>
    </lineage>
</organism>
<sequence length="94" mass="10590">MVHTGIMSLSPASLTISFILFFSHCCFLSDLMCQLWWVGQETPPTPYPCGAIAIGIWEAKFVGRYEVTCADVIAFECRSLKRSRQFLFPSFSSL</sequence>
<reference evidence="1" key="1">
    <citation type="submission" date="2023-06" db="EMBL/GenBank/DDBJ databases">
        <title>Genome-scale phylogeny and comparative genomics of the fungal order Sordariales.</title>
        <authorList>
            <consortium name="Lawrence Berkeley National Laboratory"/>
            <person name="Hensen N."/>
            <person name="Bonometti L."/>
            <person name="Westerberg I."/>
            <person name="Brannstrom I.O."/>
            <person name="Guillou S."/>
            <person name="Cros-Aarteil S."/>
            <person name="Calhoun S."/>
            <person name="Haridas S."/>
            <person name="Kuo A."/>
            <person name="Mondo S."/>
            <person name="Pangilinan J."/>
            <person name="Riley R."/>
            <person name="LaButti K."/>
            <person name="Andreopoulos B."/>
            <person name="Lipzen A."/>
            <person name="Chen C."/>
            <person name="Yanf M."/>
            <person name="Daum C."/>
            <person name="Ng V."/>
            <person name="Clum A."/>
            <person name="Steindorff A."/>
            <person name="Ohm R."/>
            <person name="Martin F."/>
            <person name="Silar P."/>
            <person name="Natvig D."/>
            <person name="Lalanne C."/>
            <person name="Gautier V."/>
            <person name="Ament-velasquez S.L."/>
            <person name="Kruys A."/>
            <person name="Hutchinson M.I."/>
            <person name="Powell A.J."/>
            <person name="Barry K."/>
            <person name="Miller A.N."/>
            <person name="Grigoriev I.V."/>
            <person name="Debuchy R."/>
            <person name="Gladieux P."/>
            <person name="Thoren M.H."/>
            <person name="Johannesson H."/>
        </authorList>
    </citation>
    <scope>NUCLEOTIDE SEQUENCE</scope>
    <source>
        <strain evidence="1">SMH3391-2</strain>
    </source>
</reference>
<keyword evidence="2" id="KW-1185">Reference proteome</keyword>
<protein>
    <submittedName>
        <fullName evidence="1">Uncharacterized protein</fullName>
    </submittedName>
</protein>
<name>A0AA39X063_9PEZI</name>
<accession>A0AA39X063</accession>
<dbReference type="Proteomes" id="UP001174934">
    <property type="component" value="Unassembled WGS sequence"/>
</dbReference>
<evidence type="ECO:0000313" key="1">
    <source>
        <dbReference type="EMBL" id="KAK0624567.1"/>
    </source>
</evidence>